<dbReference type="Pfam" id="PF05190">
    <property type="entry name" value="MutS_IV"/>
    <property type="match status" value="1"/>
</dbReference>
<dbReference type="OrthoDB" id="10252754at2759"/>
<evidence type="ECO:0000256" key="2">
    <source>
        <dbReference type="ARBA" id="ARBA00022840"/>
    </source>
</evidence>
<dbReference type="Gene3D" id="3.40.50.300">
    <property type="entry name" value="P-loop containing nucleotide triphosphate hydrolases"/>
    <property type="match status" value="1"/>
</dbReference>
<reference evidence="6 7" key="1">
    <citation type="journal article" date="2018" name="Gigascience">
        <title>Genomes of trombidid mites reveal novel predicted allergens and laterally-transferred genes associated with secondary metabolism.</title>
        <authorList>
            <person name="Dong X."/>
            <person name="Chaisiri K."/>
            <person name="Xia D."/>
            <person name="Armstrong S.D."/>
            <person name="Fang Y."/>
            <person name="Donnelly M.J."/>
            <person name="Kadowaki T."/>
            <person name="McGarry J.W."/>
            <person name="Darby A.C."/>
            <person name="Makepeace B.L."/>
        </authorList>
    </citation>
    <scope>NUCLEOTIDE SEQUENCE [LARGE SCALE GENOMIC DNA]</scope>
    <source>
        <strain evidence="6">UoL-WK</strain>
    </source>
</reference>
<dbReference type="InterPro" id="IPR007861">
    <property type="entry name" value="DNA_mismatch_repair_MutS_clamp"/>
</dbReference>
<evidence type="ECO:0000259" key="5">
    <source>
        <dbReference type="PROSITE" id="PS00486"/>
    </source>
</evidence>
<dbReference type="InterPro" id="IPR000432">
    <property type="entry name" value="DNA_mismatch_repair_MutS_C"/>
</dbReference>
<dbReference type="GO" id="GO:0005524">
    <property type="term" value="F:ATP binding"/>
    <property type="evidence" value="ECO:0007669"/>
    <property type="project" value="UniProtKB-KW"/>
</dbReference>
<dbReference type="InterPro" id="IPR027417">
    <property type="entry name" value="P-loop_NTPase"/>
</dbReference>
<dbReference type="SMART" id="SM00534">
    <property type="entry name" value="MUTSac"/>
    <property type="match status" value="1"/>
</dbReference>
<accession>A0A443R7A6</accession>
<evidence type="ECO:0000256" key="1">
    <source>
        <dbReference type="ARBA" id="ARBA00022741"/>
    </source>
</evidence>
<gene>
    <name evidence="6" type="ORF">B4U79_02307</name>
</gene>
<comment type="caution">
    <text evidence="6">The sequence shown here is derived from an EMBL/GenBank/DDBJ whole genome shotgun (WGS) entry which is preliminary data.</text>
</comment>
<dbReference type="SUPFAM" id="SSF52540">
    <property type="entry name" value="P-loop containing nucleoside triphosphate hydrolases"/>
    <property type="match status" value="1"/>
</dbReference>
<dbReference type="PROSITE" id="PS00486">
    <property type="entry name" value="DNA_MISMATCH_REPAIR_2"/>
    <property type="match status" value="1"/>
</dbReference>
<dbReference type="InterPro" id="IPR045076">
    <property type="entry name" value="MutS"/>
</dbReference>
<dbReference type="AlphaFoldDB" id="A0A443R7A6"/>
<dbReference type="FunFam" id="3.40.50.300:FF:005021">
    <property type="entry name" value="Predicted protein"/>
    <property type="match status" value="1"/>
</dbReference>
<dbReference type="PANTHER" id="PTHR11361">
    <property type="entry name" value="DNA MISMATCH REPAIR PROTEIN MUTS FAMILY MEMBER"/>
    <property type="match status" value="1"/>
</dbReference>
<organism evidence="6 7">
    <name type="scientific">Dinothrombium tinctorium</name>
    <dbReference type="NCBI Taxonomy" id="1965070"/>
    <lineage>
        <taxon>Eukaryota</taxon>
        <taxon>Metazoa</taxon>
        <taxon>Ecdysozoa</taxon>
        <taxon>Arthropoda</taxon>
        <taxon>Chelicerata</taxon>
        <taxon>Arachnida</taxon>
        <taxon>Acari</taxon>
        <taxon>Acariformes</taxon>
        <taxon>Trombidiformes</taxon>
        <taxon>Prostigmata</taxon>
        <taxon>Anystina</taxon>
        <taxon>Parasitengona</taxon>
        <taxon>Trombidioidea</taxon>
        <taxon>Trombidiidae</taxon>
        <taxon>Dinothrombium</taxon>
    </lineage>
</organism>
<dbReference type="InterPro" id="IPR036187">
    <property type="entry name" value="DNA_mismatch_repair_MutS_sf"/>
</dbReference>
<feature type="domain" description="DNA mismatch repair proteins mutS family" evidence="5">
    <location>
        <begin position="219"/>
        <end position="235"/>
    </location>
</feature>
<feature type="coiled-coil region" evidence="4">
    <location>
        <begin position="27"/>
        <end position="54"/>
    </location>
</feature>
<evidence type="ECO:0000256" key="4">
    <source>
        <dbReference type="SAM" id="Coils"/>
    </source>
</evidence>
<dbReference type="STRING" id="1965070.A0A443R7A6"/>
<dbReference type="GO" id="GO:0006298">
    <property type="term" value="P:mismatch repair"/>
    <property type="evidence" value="ECO:0007669"/>
    <property type="project" value="InterPro"/>
</dbReference>
<keyword evidence="1" id="KW-0547">Nucleotide-binding</keyword>
<name>A0A443R7A6_9ACAR</name>
<keyword evidence="3" id="KW-0238">DNA-binding</keyword>
<feature type="non-terminal residue" evidence="6">
    <location>
        <position position="1"/>
    </location>
</feature>
<dbReference type="GO" id="GO:0030983">
    <property type="term" value="F:mismatched DNA binding"/>
    <property type="evidence" value="ECO:0007669"/>
    <property type="project" value="InterPro"/>
</dbReference>
<protein>
    <submittedName>
        <fullName evidence="6">DNA mismatch repair protein Msh2-like protein</fullName>
    </submittedName>
</protein>
<keyword evidence="7" id="KW-1185">Reference proteome</keyword>
<dbReference type="GO" id="GO:0140664">
    <property type="term" value="F:ATP-dependent DNA damage sensor activity"/>
    <property type="evidence" value="ECO:0007669"/>
    <property type="project" value="InterPro"/>
</dbReference>
<dbReference type="GO" id="GO:0006312">
    <property type="term" value="P:mitotic recombination"/>
    <property type="evidence" value="ECO:0007669"/>
    <property type="project" value="TreeGrafter"/>
</dbReference>
<dbReference type="Proteomes" id="UP000285301">
    <property type="component" value="Unassembled WGS sequence"/>
</dbReference>
<evidence type="ECO:0000313" key="6">
    <source>
        <dbReference type="EMBL" id="RWS11150.1"/>
    </source>
</evidence>
<keyword evidence="4" id="KW-0175">Coiled coil</keyword>
<proteinExistence type="predicted"/>
<dbReference type="EMBL" id="NCKU01001823">
    <property type="protein sequence ID" value="RWS11150.1"/>
    <property type="molecule type" value="Genomic_DNA"/>
</dbReference>
<keyword evidence="2" id="KW-0067">ATP-binding</keyword>
<dbReference type="GO" id="GO:0032301">
    <property type="term" value="C:MutSalpha complex"/>
    <property type="evidence" value="ECO:0007669"/>
    <property type="project" value="TreeGrafter"/>
</dbReference>
<dbReference type="Pfam" id="PF00488">
    <property type="entry name" value="MutS_V"/>
    <property type="match status" value="1"/>
</dbReference>
<dbReference type="SUPFAM" id="SSF48334">
    <property type="entry name" value="DNA repair protein MutS, domain III"/>
    <property type="match status" value="1"/>
</dbReference>
<feature type="non-terminal residue" evidence="6">
    <location>
        <position position="318"/>
    </location>
</feature>
<dbReference type="PANTHER" id="PTHR11361:SF35">
    <property type="entry name" value="DNA MISMATCH REPAIR PROTEIN MSH2"/>
    <property type="match status" value="1"/>
</dbReference>
<evidence type="ECO:0000313" key="7">
    <source>
        <dbReference type="Proteomes" id="UP000285301"/>
    </source>
</evidence>
<dbReference type="Gene3D" id="1.10.1420.10">
    <property type="match status" value="1"/>
</dbReference>
<sequence>RLTKKEEKSIRNKKNYILVEKGKKDGIRFINKDLQELNEEYLSIRSDYSSLQKDIAAEVIKAAASYSNYMRQLGEILAKLDVVVAMAVAARRAPLPYIRPTLKPKDTNKVVIKGLRHPCLETQNDISFIPNDINFDDKKFFIITGPNMGGKSTYIRSVGLCVLMAQIGSFVPANFATISVVDGIYTRIGASDQQIKGCSAFMVEMVETASILRCATENSLVIIDELGRGTSTFEGFGLAWSISEFIANKIKSYCLFATHFQELTSLSEQIPTIGNLHVSAITENEALTLLYKVEPGSCDRSFGIHVAKLASFPNHMIE</sequence>
<evidence type="ECO:0000256" key="3">
    <source>
        <dbReference type="ARBA" id="ARBA00023125"/>
    </source>
</evidence>